<evidence type="ECO:0000313" key="4">
    <source>
        <dbReference type="EMBL" id="CAE7387654.1"/>
    </source>
</evidence>
<feature type="region of interest" description="Disordered" evidence="3">
    <location>
        <begin position="986"/>
        <end position="1028"/>
    </location>
</feature>
<feature type="compositionally biased region" description="Basic and acidic residues" evidence="3">
    <location>
        <begin position="210"/>
        <end position="243"/>
    </location>
</feature>
<dbReference type="PANTHER" id="PTHR43092:SF2">
    <property type="entry name" value="HERCYNYLCYSTEINE SULFOXIDE LYASE"/>
    <property type="match status" value="1"/>
</dbReference>
<dbReference type="InterPro" id="IPR013762">
    <property type="entry name" value="Integrase-like_cat_sf"/>
</dbReference>
<dbReference type="EMBL" id="CAJNJA010016764">
    <property type="protein sequence ID" value="CAE7387654.1"/>
    <property type="molecule type" value="Genomic_DNA"/>
</dbReference>
<feature type="region of interest" description="Disordered" evidence="3">
    <location>
        <begin position="363"/>
        <end position="387"/>
    </location>
</feature>
<evidence type="ECO:0000256" key="2">
    <source>
        <dbReference type="ARBA" id="ARBA00023172"/>
    </source>
</evidence>
<feature type="region of interest" description="Disordered" evidence="3">
    <location>
        <begin position="131"/>
        <end position="310"/>
    </location>
</feature>
<dbReference type="GO" id="GO:0015074">
    <property type="term" value="P:DNA integration"/>
    <property type="evidence" value="ECO:0007669"/>
    <property type="project" value="InterPro"/>
</dbReference>
<keyword evidence="2" id="KW-0233">DNA recombination</keyword>
<dbReference type="OrthoDB" id="416001at2759"/>
<feature type="compositionally biased region" description="Basic and acidic residues" evidence="3">
    <location>
        <begin position="140"/>
        <end position="203"/>
    </location>
</feature>
<dbReference type="SUPFAM" id="SSF53383">
    <property type="entry name" value="PLP-dependent transferases"/>
    <property type="match status" value="1"/>
</dbReference>
<accession>A0A812QB60</accession>
<dbReference type="GO" id="GO:0006310">
    <property type="term" value="P:DNA recombination"/>
    <property type="evidence" value="ECO:0007669"/>
    <property type="project" value="UniProtKB-KW"/>
</dbReference>
<dbReference type="InterPro" id="IPR015421">
    <property type="entry name" value="PyrdxlP-dep_Trfase_major"/>
</dbReference>
<feature type="compositionally biased region" description="Polar residues" evidence="3">
    <location>
        <begin position="363"/>
        <end position="372"/>
    </location>
</feature>
<proteinExistence type="predicted"/>
<protein>
    <submittedName>
        <fullName evidence="4">Uncharacterized protein</fullName>
    </submittedName>
</protein>
<name>A0A812QB60_9DINO</name>
<comment type="caution">
    <text evidence="4">The sequence shown here is derived from an EMBL/GenBank/DDBJ whole genome shotgun (WGS) entry which is preliminary data.</text>
</comment>
<organism evidence="4 5">
    <name type="scientific">Symbiodinium necroappetens</name>
    <dbReference type="NCBI Taxonomy" id="1628268"/>
    <lineage>
        <taxon>Eukaryota</taxon>
        <taxon>Sar</taxon>
        <taxon>Alveolata</taxon>
        <taxon>Dinophyceae</taxon>
        <taxon>Suessiales</taxon>
        <taxon>Symbiodiniaceae</taxon>
        <taxon>Symbiodinium</taxon>
    </lineage>
</organism>
<evidence type="ECO:0000256" key="3">
    <source>
        <dbReference type="SAM" id="MobiDB-lite"/>
    </source>
</evidence>
<dbReference type="SUPFAM" id="SSF56349">
    <property type="entry name" value="DNA breaking-rejoining enzymes"/>
    <property type="match status" value="1"/>
</dbReference>
<evidence type="ECO:0000313" key="5">
    <source>
        <dbReference type="Proteomes" id="UP000601435"/>
    </source>
</evidence>
<dbReference type="Gene3D" id="1.10.443.10">
    <property type="entry name" value="Intergrase catalytic core"/>
    <property type="match status" value="1"/>
</dbReference>
<dbReference type="GO" id="GO:0003677">
    <property type="term" value="F:DNA binding"/>
    <property type="evidence" value="ECO:0007669"/>
    <property type="project" value="InterPro"/>
</dbReference>
<dbReference type="PANTHER" id="PTHR43092">
    <property type="entry name" value="L-CYSTEINE DESULFHYDRASE"/>
    <property type="match status" value="1"/>
</dbReference>
<dbReference type="InterPro" id="IPR015424">
    <property type="entry name" value="PyrdxlP-dep_Trfase"/>
</dbReference>
<evidence type="ECO:0000256" key="1">
    <source>
        <dbReference type="ARBA" id="ARBA00022898"/>
    </source>
</evidence>
<dbReference type="Proteomes" id="UP000601435">
    <property type="component" value="Unassembled WGS sequence"/>
</dbReference>
<feature type="compositionally biased region" description="Gly residues" evidence="3">
    <location>
        <begin position="245"/>
        <end position="258"/>
    </location>
</feature>
<dbReference type="Gene3D" id="3.40.640.10">
    <property type="entry name" value="Type I PLP-dependent aspartate aminotransferase-like (Major domain)"/>
    <property type="match status" value="1"/>
</dbReference>
<keyword evidence="1" id="KW-0663">Pyridoxal phosphate</keyword>
<keyword evidence="5" id="KW-1185">Reference proteome</keyword>
<reference evidence="4" key="1">
    <citation type="submission" date="2021-02" db="EMBL/GenBank/DDBJ databases">
        <authorList>
            <person name="Dougan E. K."/>
            <person name="Rhodes N."/>
            <person name="Thang M."/>
            <person name="Chan C."/>
        </authorList>
    </citation>
    <scope>NUCLEOTIDE SEQUENCE</scope>
</reference>
<sequence length="2728" mass="296512">MAALLVFQALLAQHPSLKAMLAMSKFTVNQEMVACESDRASASMQSSGISARLPLLGPSHPNTRRVMQPPPYGVPPPPPGHYAPLGHAYGYDPYARPELHGSQPAGYYAGAGYGQHDYYRQQSAYGHERHVEYGSGFNDGESRPRDHGSNADRGDRFEGHSERDYPNHQGDWEGRGDHRHDRHERGERDRDRRDRDRRDRDDLNNSAGDHGFDRRAGHGSARDDDRRDSDNRRGHEGRSDPRPPKGGGKGGRGRGGQGSRELARSRSRSRRRSSSGSSSGSPQEKKRMRKAAGFDSVTKPRETGKVPTEAAPQRGLALAPGRKADVYGLKGASQYNGCEGIVIEGPNDKGRWEVQVDYQCETKTQPRGQFQPPTRPFPLPSSDPGSLGLAPSPSGHFGAEARKHFCLEDGFTFLNHGAFGATLKSSLESKRRWAEYIETQPVRFLDRASLTTFREACLVRELFPWMVSVTRSLSQVLSAPAEDLLPALWQLQFWEQRARSKWVPSATLGTNAVLRSWQRKRKPDDSQRLLAEMSSGAVILSVAYGSTKKLLKRMSEESGFQVVEATIDFPLAGDAEARIRHEAPTVLTHFFTPEPSERCGHQVLPLREAVALCRAKAPEAFVMVDAAHGSPLKLTGPAAVPVDALVTNCSEDLLGPMALVALPPFKALQDRGQQCISAHIYNHIEEYEMLRDAVLELQHLDQLLSLLESNLQPKPSCGWELVIAPIALGIKETDVSQALSVHGRVRHVKMTDPPAWVSISCTDSEWRIPCWPVGPLFLGSSVLGKLAAGLEKSSVGGGSTEVVLYRSFRAYKAALGPLEGSPSVSHGFPSEAGATYVYEHPSGDGAVECLALVLLKRSHGIMAAVPVGVFTPEELQAGEAASMEATIGPSRQVEVSGARIVDGVASPVGGASVSAVLVDLVAESCVRFLPLVPGEEPELLVPFDSARPDCWPDPSALLQVALSWVQAPDPEQERVTYYSAEEVVDPPPVPRTRARLKLSRDDPGVPLPAPVGGGSDKPAEPAAKPKRVSTANLATQLETLGQPPLAAPLGVIRSKAPSAALLGPPPTAVRGPPLEAAQVNARVPNDAQELEEDTLATGADTTLAQAVLAQSQALTALVGQLAAANPDPLLDLPSGSVSSRGAAQRAKLQEELASGRGTFYHAVLGNMARRMSPASIPATDPSVLLSQGVCLSRYFERFGGFGSARDMALIAHQVSAIMDAFQAGREDLARDHTALLAVCIEQSVLDGNRMEVAYQLTFLEDPPAAMYSGKGGQGALRAKAFAPLASQRWATVVLSYLKELDTLTVKRTEAARPKAPPGGGALVLEPLLLVQTPPLVLPRDVADTLCTTIGFLDWAWLVKSGKSWRALALRFPLPPGRAGPEFIARLMELESFAADVLQGPDYGYRILLHGLPLTGEDRPTFEHEDRAENLKLAKLWDVNGLLRLRVGEIKERSLCKAFNAYKNESRDRQIGDRRLPNQHEMRIAGPSRFLPSGVLFSNLQLRRWKDTLSAFVSHRKDFYHQAKVSKERSETNGLPFSFGAEELEGTAALASVQEDAWRSLGVEFALEAHGQLLQSRGALRSCCMFKNRSLPPLKSDYQALVIDDLVNVSVVPAVGNPLECEAARLHARAQEAYSAHNVAGSAEKDVIAAPLVTAIGAELDARPELIRAGIATAAAPLARRLPLAALSLRAARLPVTSAQLAARLAGAWAESAPNGQQEAVKQPWVLAQELVLGATLFPLLATDITASTHDKVYATDASLSRGAVCSARLPVETARAIWLSGDRKGGYSKLDSPVRAALRAVGGETCDEAEVPELSGPSSSIPFCLDVIEVVPGPGCVADVASDFNLRVGPAINPQTSPHFRLDDPGFASWLLSVLGNGMVRSLFLMPSGGIAARSLLFFRFAAKAGIPALLLLPLSSPWLGSAQWRAACKLNGVESWTLSRCRFGAPERGDLAALSCHLVNGGLRLACFGGHEHSPSLRSDRPALPTGLVVAVARAFSLSLLRDPSLKREKPGLESVVCNDLLSSATWQVDVVIPWSGHSHINLLESAAITVLHRRVALAEPDSRYSVLVDSQVAKSAAAKGRSSSFALRAGLCRSSAIQLAFGLYPTYGYAPTRFNVADDPTRFQDLRLPWQHRLHELLPLPAFYSLGELRLRRPLASWARLFLVAAYALDFASSSLSDMLAGRFATTPQLSLRHDVLAFDSTRGFPGEGPVASTLWRGPFFGFLLLTLCLCLGDFSFPWACKCLFDRSLRREFLVSPFHRLTWTTAPCRVPSSFLLCWLLLWHCRSVAAHGSAPCLLRVLRVWWLPVPPGLAWIWPDPKAVCLLSLLDFNSTLGFPGEGWLFFWVFRVFWFAGFGSFPLGAMAAPAPRTPADLERAVRRQESTLVADRIVRPVTRGNRERLLSEFDGWLLSSGRGSLQDLVALPFDRAETIAATLVAYGQSLFRAGLPYYKYSETINGVASLRPGIRRSLTYAWDLAFAWLSEEPPVHHAAMPKGVLLALLSASLMWGWLAEAAVFGLAWCGLLRIGEVLQARRRDLILPSDAAPGTQFALLQVRSPKTRGRAARHQAVRVDPCDIIQLLNLAFGRLPAEARLWSMSSGTLRRRLHLLLNRLGLVVNGKAAFDLASFRPGGATWMLQLTENSELVRRRGRWLSLRVMEVYLQEVVATTFLPKQAPGTRELVNALAEDFGMVLRRVTFLYNSGILTRAWYHLLAAEKDALSHGTSGA</sequence>
<dbReference type="InterPro" id="IPR011010">
    <property type="entry name" value="DNA_brk_join_enz"/>
</dbReference>
<gene>
    <name evidence="4" type="ORF">SNEC2469_LOCUS10526</name>
</gene>